<dbReference type="EMBL" id="AAWS01000009">
    <property type="protein sequence ID" value="EAY29808.1"/>
    <property type="molecule type" value="Genomic_DNA"/>
</dbReference>
<dbReference type="eggNOG" id="ENOG5034CCG">
    <property type="taxonomic scope" value="Bacteria"/>
</dbReference>
<gene>
    <name evidence="1" type="ORF">M23134_05681</name>
</gene>
<dbReference type="AlphaFoldDB" id="A1ZIE0"/>
<reference evidence="1 2" key="1">
    <citation type="submission" date="2007-01" db="EMBL/GenBank/DDBJ databases">
        <authorList>
            <person name="Haygood M."/>
            <person name="Podell S."/>
            <person name="Anderson C."/>
            <person name="Hopkinson B."/>
            <person name="Roe K."/>
            <person name="Barbeau K."/>
            <person name="Gaasterland T."/>
            <person name="Ferriera S."/>
            <person name="Johnson J."/>
            <person name="Kravitz S."/>
            <person name="Beeson K."/>
            <person name="Sutton G."/>
            <person name="Rogers Y.-H."/>
            <person name="Friedman R."/>
            <person name="Frazier M."/>
            <person name="Venter J.C."/>
        </authorList>
    </citation>
    <scope>NUCLEOTIDE SEQUENCE [LARGE SCALE GENOMIC DNA]</scope>
    <source>
        <strain evidence="1 2">ATCC 23134</strain>
    </source>
</reference>
<proteinExistence type="predicted"/>
<sequence length="270" mass="30345">MIKPMNTNDLRPQSPVAGLLLVKALAEALMKAIRCYQAKIEESGSLPLETVARKRDIEVATLDQARIEESGSLPLEMEMRKRDIGAATLDQAKIEEPGSMPLETVVRKRGVGATTLENHQAKIEEFGSLPFEMEMRKRGVGATTLENHQAKIEESGSFQFETGVRKRGVEAATLTKTGRFLLTPFPEKGCWLLPLKNGNTKKVLKEVLHNSLTISFPVKLRKIKRQEEADPLILFVCQSNAIYKQFSKEIKHKIRKVCYSITQNIQFPKT</sequence>
<comment type="caution">
    <text evidence="1">The sequence shown here is derived from an EMBL/GenBank/DDBJ whole genome shotgun (WGS) entry which is preliminary data.</text>
</comment>
<evidence type="ECO:0000313" key="2">
    <source>
        <dbReference type="Proteomes" id="UP000004095"/>
    </source>
</evidence>
<keyword evidence="2" id="KW-1185">Reference proteome</keyword>
<protein>
    <submittedName>
        <fullName evidence="1">Uncharacterized protein</fullName>
    </submittedName>
</protein>
<organism evidence="1 2">
    <name type="scientific">Microscilla marina ATCC 23134</name>
    <dbReference type="NCBI Taxonomy" id="313606"/>
    <lineage>
        <taxon>Bacteria</taxon>
        <taxon>Pseudomonadati</taxon>
        <taxon>Bacteroidota</taxon>
        <taxon>Cytophagia</taxon>
        <taxon>Cytophagales</taxon>
        <taxon>Microscillaceae</taxon>
        <taxon>Microscilla</taxon>
    </lineage>
</organism>
<accession>A1ZIE0</accession>
<dbReference type="Proteomes" id="UP000004095">
    <property type="component" value="Unassembled WGS sequence"/>
</dbReference>
<evidence type="ECO:0000313" key="1">
    <source>
        <dbReference type="EMBL" id="EAY29808.1"/>
    </source>
</evidence>
<name>A1ZIE0_MICM2</name>